<proteinExistence type="predicted"/>
<name>A0ABS7UH46_9ACTN</name>
<dbReference type="EMBL" id="JAIQZJ010000013">
    <property type="protein sequence ID" value="MBZ5740335.1"/>
    <property type="molecule type" value="Genomic_DNA"/>
</dbReference>
<gene>
    <name evidence="1" type="ORF">K8U61_19330</name>
</gene>
<dbReference type="RefSeq" id="WP_224124695.1">
    <property type="nucleotide sequence ID" value="NZ_JAIQZJ010000013.1"/>
</dbReference>
<evidence type="ECO:0000313" key="2">
    <source>
        <dbReference type="Proteomes" id="UP000780875"/>
    </source>
</evidence>
<comment type="caution">
    <text evidence="1">The sequence shown here is derived from an EMBL/GenBank/DDBJ whole genome shotgun (WGS) entry which is preliminary data.</text>
</comment>
<reference evidence="1 2" key="1">
    <citation type="submission" date="2021-09" db="EMBL/GenBank/DDBJ databases">
        <title>Whole genome sequence of Nocardioides sp. GBK3QG-3.</title>
        <authorList>
            <person name="Tuo L."/>
        </authorList>
    </citation>
    <scope>NUCLEOTIDE SEQUENCE [LARGE SCALE GENOMIC DNA]</scope>
    <source>
        <strain evidence="1 2">GBK3QG-3</strain>
    </source>
</reference>
<protein>
    <recommendedName>
        <fullName evidence="3">Replication initiation factor domain-containing protein</fullName>
    </recommendedName>
</protein>
<evidence type="ECO:0000313" key="1">
    <source>
        <dbReference type="EMBL" id="MBZ5740335.1"/>
    </source>
</evidence>
<keyword evidence="2" id="KW-1185">Reference proteome</keyword>
<evidence type="ECO:0008006" key="3">
    <source>
        <dbReference type="Google" id="ProtNLM"/>
    </source>
</evidence>
<accession>A0ABS7UH46</accession>
<organism evidence="1 2">
    <name type="scientific">Nocardioides mangrovi</name>
    <dbReference type="NCBI Taxonomy" id="2874580"/>
    <lineage>
        <taxon>Bacteria</taxon>
        <taxon>Bacillati</taxon>
        <taxon>Actinomycetota</taxon>
        <taxon>Actinomycetes</taxon>
        <taxon>Propionibacteriales</taxon>
        <taxon>Nocardioidaceae</taxon>
        <taxon>Nocardioides</taxon>
    </lineage>
</organism>
<sequence>MELASGVDSFYLSGRGRLNEALLADLDRSRDAARETRTPQDFDAGGETFQVAARSLNRYPYRLDHENGVVGLTASAHLPTVNVQPSAAFIHAAGVESALNWFMGTLEMLLGQVVWSSSRVDVFTDVQGWPLTSEDRGRFVCRARQLTMWESDSTFQTMRFGTGKSGVMARIYDKSEESRVKGTDWWPDVWGDPYRAGERVLRVEFQVTREVLAQTAIDDPVEALERLPRLWAYLTDEWLSLRTPTADQTRSRWPIAPEWQDIQEASLRNGAIGLERMRAGHRAGSIRRLLPATRGYLAAVGALGGAQSLAEALRVVGREITLQDEAGRHSFDVQLASKRLAFGL</sequence>
<dbReference type="Proteomes" id="UP000780875">
    <property type="component" value="Unassembled WGS sequence"/>
</dbReference>